<feature type="domain" description="YiaAB two helix" evidence="2">
    <location>
        <begin position="13"/>
        <end position="62"/>
    </location>
</feature>
<proteinExistence type="predicted"/>
<reference evidence="3" key="2">
    <citation type="submission" date="2020-09" db="EMBL/GenBank/DDBJ databases">
        <authorList>
            <person name="Sun Q."/>
            <person name="Kim S."/>
        </authorList>
    </citation>
    <scope>NUCLEOTIDE SEQUENCE</scope>
    <source>
        <strain evidence="3">KCTC 32501</strain>
    </source>
</reference>
<evidence type="ECO:0000313" key="3">
    <source>
        <dbReference type="EMBL" id="GHA69047.1"/>
    </source>
</evidence>
<dbReference type="EMBL" id="BMZG01000003">
    <property type="protein sequence ID" value="GHA69047.1"/>
    <property type="molecule type" value="Genomic_DNA"/>
</dbReference>
<dbReference type="GO" id="GO:0005886">
    <property type="term" value="C:plasma membrane"/>
    <property type="evidence" value="ECO:0007669"/>
    <property type="project" value="TreeGrafter"/>
</dbReference>
<evidence type="ECO:0000259" key="2">
    <source>
        <dbReference type="Pfam" id="PF05360"/>
    </source>
</evidence>
<dbReference type="AlphaFoldDB" id="A0A8J3CLZ0"/>
<dbReference type="InterPro" id="IPR008024">
    <property type="entry name" value="YiaAB"/>
</dbReference>
<organism evidence="3 4">
    <name type="scientific">Formosimonas limnophila</name>
    <dbReference type="NCBI Taxonomy" id="1384487"/>
    <lineage>
        <taxon>Bacteria</taxon>
        <taxon>Pseudomonadati</taxon>
        <taxon>Pseudomonadota</taxon>
        <taxon>Betaproteobacteria</taxon>
        <taxon>Burkholderiales</taxon>
        <taxon>Burkholderiaceae</taxon>
        <taxon>Formosimonas</taxon>
    </lineage>
</organism>
<keyword evidence="1" id="KW-0812">Transmembrane</keyword>
<reference evidence="3" key="1">
    <citation type="journal article" date="2014" name="Int. J. Syst. Evol. Microbiol.">
        <title>Complete genome sequence of Corynebacterium casei LMG S-19264T (=DSM 44701T), isolated from a smear-ripened cheese.</title>
        <authorList>
            <consortium name="US DOE Joint Genome Institute (JGI-PGF)"/>
            <person name="Walter F."/>
            <person name="Albersmeier A."/>
            <person name="Kalinowski J."/>
            <person name="Ruckert C."/>
        </authorList>
    </citation>
    <scope>NUCLEOTIDE SEQUENCE</scope>
    <source>
        <strain evidence="3">KCTC 32501</strain>
    </source>
</reference>
<dbReference type="Proteomes" id="UP000614287">
    <property type="component" value="Unassembled WGS sequence"/>
</dbReference>
<evidence type="ECO:0000313" key="4">
    <source>
        <dbReference type="Proteomes" id="UP000614287"/>
    </source>
</evidence>
<dbReference type="InterPro" id="IPR038972">
    <property type="entry name" value="YiaA-like"/>
</dbReference>
<gene>
    <name evidence="3" type="ORF">GCM10009007_07320</name>
</gene>
<protein>
    <recommendedName>
        <fullName evidence="2">YiaAB two helix domain-containing protein</fullName>
    </recommendedName>
</protein>
<keyword evidence="1" id="KW-0472">Membrane</keyword>
<keyword evidence="4" id="KW-1185">Reference proteome</keyword>
<dbReference type="GO" id="GO:0006974">
    <property type="term" value="P:DNA damage response"/>
    <property type="evidence" value="ECO:0007669"/>
    <property type="project" value="TreeGrafter"/>
</dbReference>
<accession>A0A8J3CLZ0</accession>
<feature type="transmembrane region" description="Helical" evidence="1">
    <location>
        <begin position="44"/>
        <end position="64"/>
    </location>
</feature>
<dbReference type="PANTHER" id="PTHR37290:SF1">
    <property type="entry name" value="INNER MEMBRANE PROTEIN YIAA"/>
    <property type="match status" value="1"/>
</dbReference>
<dbReference type="Pfam" id="PF05360">
    <property type="entry name" value="YiaAB"/>
    <property type="match status" value="1"/>
</dbReference>
<name>A0A8J3CLZ0_9BURK</name>
<keyword evidence="1" id="KW-1133">Transmembrane helix</keyword>
<sequence length="71" mass="7989">MTHIQYQKPSAAFIGASWLALSAGAIVFIFGLWNSDMQLNEKGYYFTVLMYALFAAISLQKMCVTVKRVFS</sequence>
<evidence type="ECO:0000256" key="1">
    <source>
        <dbReference type="SAM" id="Phobius"/>
    </source>
</evidence>
<dbReference type="PANTHER" id="PTHR37290">
    <property type="entry name" value="INNER MEMBRANE PROTEIN YIAA-RELATED"/>
    <property type="match status" value="1"/>
</dbReference>
<comment type="caution">
    <text evidence="3">The sequence shown here is derived from an EMBL/GenBank/DDBJ whole genome shotgun (WGS) entry which is preliminary data.</text>
</comment>
<feature type="transmembrane region" description="Helical" evidence="1">
    <location>
        <begin position="12"/>
        <end position="32"/>
    </location>
</feature>